<gene>
    <name evidence="8" type="ORF">OAory_01113060</name>
</gene>
<dbReference type="PROSITE" id="PS50048">
    <property type="entry name" value="ZN2_CY6_FUNGAL_2"/>
    <property type="match status" value="1"/>
</dbReference>
<dbReference type="GO" id="GO:0000981">
    <property type="term" value="F:DNA-binding transcription factor activity, RNA polymerase II-specific"/>
    <property type="evidence" value="ECO:0007669"/>
    <property type="project" value="InterPro"/>
</dbReference>
<dbReference type="EMBL" id="MKZY01000010">
    <property type="protein sequence ID" value="OOO04969.1"/>
    <property type="molecule type" value="Genomic_DNA"/>
</dbReference>
<dbReference type="Proteomes" id="UP000190312">
    <property type="component" value="Unassembled WGS sequence"/>
</dbReference>
<name>A0A1S9D7G0_ASPOZ</name>
<dbReference type="CDD" id="cd12148">
    <property type="entry name" value="fungal_TF_MHR"/>
    <property type="match status" value="1"/>
</dbReference>
<dbReference type="PANTHER" id="PTHR31001">
    <property type="entry name" value="UNCHARACTERIZED TRANSCRIPTIONAL REGULATORY PROTEIN"/>
    <property type="match status" value="1"/>
</dbReference>
<keyword evidence="4" id="KW-0804">Transcription</keyword>
<feature type="region of interest" description="Disordered" evidence="6">
    <location>
        <begin position="1"/>
        <end position="48"/>
    </location>
</feature>
<evidence type="ECO:0000256" key="2">
    <source>
        <dbReference type="ARBA" id="ARBA00023015"/>
    </source>
</evidence>
<dbReference type="eggNOG" id="ENOG502SJ9D">
    <property type="taxonomic scope" value="Eukaryota"/>
</dbReference>
<dbReference type="InterPro" id="IPR001138">
    <property type="entry name" value="Zn2Cys6_DnaBD"/>
</dbReference>
<reference evidence="8 9" key="1">
    <citation type="submission" date="2016-10" db="EMBL/GenBank/DDBJ databases">
        <title>Genome sequencing of Aspergillus oryzae BCC7051.</title>
        <authorList>
            <person name="Thammarongtham C."/>
            <person name="Vorapreeda T."/>
            <person name="Nookaew I."/>
            <person name="Srisuk T."/>
            <person name="Land M."/>
            <person name="Jeennor S."/>
            <person name="Laoteng K."/>
        </authorList>
    </citation>
    <scope>NUCLEOTIDE SEQUENCE [LARGE SCALE GENOMIC DNA]</scope>
    <source>
        <strain evidence="8 9">BCC7051</strain>
    </source>
</reference>
<dbReference type="SUPFAM" id="SSF57701">
    <property type="entry name" value="Zn2/Cys6 DNA-binding domain"/>
    <property type="match status" value="1"/>
</dbReference>
<dbReference type="OrthoDB" id="3014581at2759"/>
<proteinExistence type="predicted"/>
<dbReference type="GO" id="GO:0008270">
    <property type="term" value="F:zinc ion binding"/>
    <property type="evidence" value="ECO:0007669"/>
    <property type="project" value="InterPro"/>
</dbReference>
<dbReference type="CDD" id="cd00067">
    <property type="entry name" value="GAL4"/>
    <property type="match status" value="1"/>
</dbReference>
<evidence type="ECO:0000256" key="5">
    <source>
        <dbReference type="ARBA" id="ARBA00023242"/>
    </source>
</evidence>
<dbReference type="AlphaFoldDB" id="A0A1S9D7G0"/>
<evidence type="ECO:0000313" key="9">
    <source>
        <dbReference type="Proteomes" id="UP000190312"/>
    </source>
</evidence>
<evidence type="ECO:0000313" key="8">
    <source>
        <dbReference type="EMBL" id="OOO04969.1"/>
    </source>
</evidence>
<sequence length="731" mass="82832">MLHVTRPPGNWPRSNDPRHLSTSPVMKRRIGPELHQKPRKRATRQDPVSCESCRRKKLKCNRQQPCSSCVTRRLPCSYVIAPAAADTHNAGLEDGNQREATVPGQGNTPEIQEMRRADTQSVANPQPSYRSRESLMTADWLENIHMGQRVPTATPKLLRDELDELRNKDDSVPPGTLLPVSCRSWNASREDPATVNLLSFLPHKHEALALFRYYTNYIDYLYHIIFPKRAEDQIDGIYRAIERGQPPNLNHLALFFSMAASSLFLQLSVESSIHAELCSREFSFLTGAALIQSNYPVNPTVEGLQAAMVIMHHASNISSHPSVSGLFVHGAVISQAKNLKLHCIDSPGLREEREANPPDAVELETKRRLWWDIASYDWFLGFLSGPQEWTYLINPEHMKVDQPLNLDDDDFECHSGLPRPISTPTDMSFSLERLKLGIVCREVIDATSHEHLYGIEISYEKILELDRKFHQALAEIPEFFRLDPTSRRRFASLYQNRPTIAWQRCLLQQGYFSRLCRLHRQFFVRGAREPLYSYSHIVCLQSARKVLEIKKIMDEDEPKFTPPSSVVWSVMHHVFMAAVILLLDVCFNWDDILAEKRKEEVLDACRMLSNAQLSSSLVKEGINAMMGVLQKHWKHEKLAASPNRNSIPNVNAAGPDMPRQPLPSTSGASYTPATTIELDPPGDLPSNLDDTDERQLEDIWSEMLDNGANLDLGDTAWTGLLTELTNATMPG</sequence>
<dbReference type="InterPro" id="IPR050613">
    <property type="entry name" value="Sec_Metabolite_Reg"/>
</dbReference>
<dbReference type="Gene3D" id="4.10.240.10">
    <property type="entry name" value="Zn(2)-C6 fungal-type DNA-binding domain"/>
    <property type="match status" value="1"/>
</dbReference>
<organism evidence="8 9">
    <name type="scientific">Aspergillus oryzae</name>
    <name type="common">Yellow koji mold</name>
    <dbReference type="NCBI Taxonomy" id="5062"/>
    <lineage>
        <taxon>Eukaryota</taxon>
        <taxon>Fungi</taxon>
        <taxon>Dikarya</taxon>
        <taxon>Ascomycota</taxon>
        <taxon>Pezizomycotina</taxon>
        <taxon>Eurotiomycetes</taxon>
        <taxon>Eurotiomycetidae</taxon>
        <taxon>Eurotiales</taxon>
        <taxon>Aspergillaceae</taxon>
        <taxon>Aspergillus</taxon>
        <taxon>Aspergillus subgen. Circumdati</taxon>
    </lineage>
</organism>
<evidence type="ECO:0000256" key="3">
    <source>
        <dbReference type="ARBA" id="ARBA00023125"/>
    </source>
</evidence>
<comment type="subcellular location">
    <subcellularLocation>
        <location evidence="1">Nucleus</location>
    </subcellularLocation>
</comment>
<dbReference type="GO" id="GO:0003677">
    <property type="term" value="F:DNA binding"/>
    <property type="evidence" value="ECO:0007669"/>
    <property type="project" value="UniProtKB-KW"/>
</dbReference>
<keyword evidence="5" id="KW-0539">Nucleus</keyword>
<dbReference type="VEuPathDB" id="FungiDB:AO090138000207"/>
<dbReference type="Pfam" id="PF00172">
    <property type="entry name" value="Zn_clus"/>
    <property type="match status" value="1"/>
</dbReference>
<evidence type="ECO:0000256" key="4">
    <source>
        <dbReference type="ARBA" id="ARBA00023163"/>
    </source>
</evidence>
<dbReference type="InterPro" id="IPR036864">
    <property type="entry name" value="Zn2-C6_fun-type_DNA-bd_sf"/>
</dbReference>
<accession>A0A1S9D7G0</accession>
<protein>
    <submittedName>
        <fullName evidence="8">Zn(2)-C6 fungal-type DNA-binding domain</fullName>
    </submittedName>
</protein>
<dbReference type="PANTHER" id="PTHR31001:SF90">
    <property type="entry name" value="CENTROMERE DNA-BINDING PROTEIN COMPLEX CBF3 SUBUNIT B"/>
    <property type="match status" value="1"/>
</dbReference>
<dbReference type="PROSITE" id="PS00463">
    <property type="entry name" value="ZN2_CY6_FUNGAL_1"/>
    <property type="match status" value="1"/>
</dbReference>
<evidence type="ECO:0000256" key="1">
    <source>
        <dbReference type="ARBA" id="ARBA00004123"/>
    </source>
</evidence>
<dbReference type="GO" id="GO:0005634">
    <property type="term" value="C:nucleus"/>
    <property type="evidence" value="ECO:0007669"/>
    <property type="project" value="UniProtKB-SubCell"/>
</dbReference>
<feature type="region of interest" description="Disordered" evidence="6">
    <location>
        <begin position="642"/>
        <end position="690"/>
    </location>
</feature>
<feature type="domain" description="Zn(2)-C6 fungal-type" evidence="7">
    <location>
        <begin position="49"/>
        <end position="78"/>
    </location>
</feature>
<evidence type="ECO:0000259" key="7">
    <source>
        <dbReference type="PROSITE" id="PS50048"/>
    </source>
</evidence>
<feature type="compositionally biased region" description="Polar residues" evidence="6">
    <location>
        <begin position="662"/>
        <end position="674"/>
    </location>
</feature>
<dbReference type="GO" id="GO:0009893">
    <property type="term" value="P:positive regulation of metabolic process"/>
    <property type="evidence" value="ECO:0007669"/>
    <property type="project" value="UniProtKB-ARBA"/>
</dbReference>
<keyword evidence="2" id="KW-0805">Transcription regulation</keyword>
<dbReference type="SMART" id="SM00066">
    <property type="entry name" value="GAL4"/>
    <property type="match status" value="1"/>
</dbReference>
<evidence type="ECO:0000256" key="6">
    <source>
        <dbReference type="SAM" id="MobiDB-lite"/>
    </source>
</evidence>
<keyword evidence="3 8" id="KW-0238">DNA-binding</keyword>
<comment type="caution">
    <text evidence="8">The sequence shown here is derived from an EMBL/GenBank/DDBJ whole genome shotgun (WGS) entry which is preliminary data.</text>
</comment>